<organism evidence="6 7">
    <name type="scientific">Stomoxys calcitrans</name>
    <name type="common">Stable fly</name>
    <name type="synonym">Conops calcitrans</name>
    <dbReference type="NCBI Taxonomy" id="35570"/>
    <lineage>
        <taxon>Eukaryota</taxon>
        <taxon>Metazoa</taxon>
        <taxon>Ecdysozoa</taxon>
        <taxon>Arthropoda</taxon>
        <taxon>Hexapoda</taxon>
        <taxon>Insecta</taxon>
        <taxon>Pterygota</taxon>
        <taxon>Neoptera</taxon>
        <taxon>Endopterygota</taxon>
        <taxon>Diptera</taxon>
        <taxon>Brachycera</taxon>
        <taxon>Muscomorpha</taxon>
        <taxon>Muscoidea</taxon>
        <taxon>Muscidae</taxon>
        <taxon>Stomoxys</taxon>
    </lineage>
</organism>
<dbReference type="SMART" id="SM00131">
    <property type="entry name" value="KU"/>
    <property type="match status" value="1"/>
</dbReference>
<evidence type="ECO:0000256" key="4">
    <source>
        <dbReference type="SAM" id="SignalP"/>
    </source>
</evidence>
<dbReference type="Pfam" id="PF00014">
    <property type="entry name" value="Kunitz_BPTI"/>
    <property type="match status" value="1"/>
</dbReference>
<proteinExistence type="predicted"/>
<dbReference type="GO" id="GO:0005615">
    <property type="term" value="C:extracellular space"/>
    <property type="evidence" value="ECO:0007669"/>
    <property type="project" value="TreeGrafter"/>
</dbReference>
<keyword evidence="3" id="KW-1015">Disulfide bond</keyword>
<feature type="signal peptide" evidence="4">
    <location>
        <begin position="1"/>
        <end position="25"/>
    </location>
</feature>
<evidence type="ECO:0000256" key="3">
    <source>
        <dbReference type="ARBA" id="ARBA00023157"/>
    </source>
</evidence>
<dbReference type="VEuPathDB" id="VectorBase:SCAU009844"/>
<keyword evidence="4" id="KW-0732">Signal</keyword>
<dbReference type="CDD" id="cd00109">
    <property type="entry name" value="Kunitz-type"/>
    <property type="match status" value="1"/>
</dbReference>
<keyword evidence="1" id="KW-0646">Protease inhibitor</keyword>
<feature type="chain" id="PRO_5009326971" description="BPTI/Kunitz inhibitor domain-containing protein" evidence="4">
    <location>
        <begin position="26"/>
        <end position="165"/>
    </location>
</feature>
<dbReference type="SUPFAM" id="SSF57362">
    <property type="entry name" value="BPTI-like"/>
    <property type="match status" value="1"/>
</dbReference>
<dbReference type="InterPro" id="IPR036880">
    <property type="entry name" value="Kunitz_BPTI_sf"/>
</dbReference>
<dbReference type="PANTHER" id="PTHR10083">
    <property type="entry name" value="KUNITZ-TYPE PROTEASE INHIBITOR-RELATED"/>
    <property type="match status" value="1"/>
</dbReference>
<dbReference type="OrthoDB" id="4473401at2759"/>
<reference evidence="6" key="1">
    <citation type="submission" date="2020-05" db="UniProtKB">
        <authorList>
            <consortium name="EnsemblMetazoa"/>
        </authorList>
    </citation>
    <scope>IDENTIFICATION</scope>
    <source>
        <strain evidence="6">USDA</strain>
    </source>
</reference>
<protein>
    <recommendedName>
        <fullName evidence="5">BPTI/Kunitz inhibitor domain-containing protein</fullName>
    </recommendedName>
</protein>
<dbReference type="KEGG" id="scac:106089498"/>
<evidence type="ECO:0000313" key="6">
    <source>
        <dbReference type="EnsemblMetazoa" id="SCAU009844-PA"/>
    </source>
</evidence>
<dbReference type="STRING" id="35570.A0A1I8PP11"/>
<dbReference type="GO" id="GO:0004867">
    <property type="term" value="F:serine-type endopeptidase inhibitor activity"/>
    <property type="evidence" value="ECO:0007669"/>
    <property type="project" value="UniProtKB-KW"/>
</dbReference>
<dbReference type="FunFam" id="4.10.410.10:FF:000017">
    <property type="entry name" value="papilin isoform X2"/>
    <property type="match status" value="1"/>
</dbReference>
<evidence type="ECO:0000259" key="5">
    <source>
        <dbReference type="PROSITE" id="PS50279"/>
    </source>
</evidence>
<dbReference type="AlphaFoldDB" id="A0A1I8PP11"/>
<dbReference type="PANTHER" id="PTHR10083:SF374">
    <property type="entry name" value="BPTI_KUNITZ INHIBITOR DOMAIN-CONTAINING PROTEIN"/>
    <property type="match status" value="1"/>
</dbReference>
<evidence type="ECO:0000313" key="7">
    <source>
        <dbReference type="Proteomes" id="UP000095300"/>
    </source>
</evidence>
<dbReference type="Proteomes" id="UP000095300">
    <property type="component" value="Unassembled WGS sequence"/>
</dbReference>
<accession>A0A1I8PP11</accession>
<dbReference type="InterPro" id="IPR050098">
    <property type="entry name" value="TFPI/VKTCI-like"/>
</dbReference>
<name>A0A1I8PP11_STOCA</name>
<dbReference type="InterPro" id="IPR020901">
    <property type="entry name" value="Prtase_inh_Kunz-CS"/>
</dbReference>
<dbReference type="PROSITE" id="PS50279">
    <property type="entry name" value="BPTI_KUNITZ_2"/>
    <property type="match status" value="1"/>
</dbReference>
<keyword evidence="2" id="KW-0722">Serine protease inhibitor</keyword>
<feature type="domain" description="BPTI/Kunitz inhibitor" evidence="5">
    <location>
        <begin position="44"/>
        <end position="94"/>
    </location>
</feature>
<evidence type="ECO:0000256" key="1">
    <source>
        <dbReference type="ARBA" id="ARBA00022690"/>
    </source>
</evidence>
<gene>
    <name evidence="6" type="primary">106089498</name>
</gene>
<dbReference type="Gene3D" id="4.10.410.10">
    <property type="entry name" value="Pancreatic trypsin inhibitor Kunitz domain"/>
    <property type="match status" value="1"/>
</dbReference>
<dbReference type="InterPro" id="IPR002223">
    <property type="entry name" value="Kunitz_BPTI"/>
</dbReference>
<dbReference type="PRINTS" id="PR00759">
    <property type="entry name" value="BASICPTASE"/>
</dbReference>
<sequence>MWSSRGFGLLLAAIFYMGLMGISKADTKVVTTTTNKPPTKDPKCLLPKEPGPCRMRLDRFYYNVETDSCEEFVFGGCRGNENAFGFKETCEKACKGLPVPSIAMKGSTLKSLTADSAVTEKGMTTTSRTLQPEKIVMSTVTTPKPAQKAVVSQVTTPKPQVALKH</sequence>
<dbReference type="PROSITE" id="PS00280">
    <property type="entry name" value="BPTI_KUNITZ_1"/>
    <property type="match status" value="1"/>
</dbReference>
<evidence type="ECO:0000256" key="2">
    <source>
        <dbReference type="ARBA" id="ARBA00022900"/>
    </source>
</evidence>
<keyword evidence="7" id="KW-1185">Reference proteome</keyword>
<dbReference type="EnsemblMetazoa" id="SCAU009844-RA">
    <property type="protein sequence ID" value="SCAU009844-PA"/>
    <property type="gene ID" value="SCAU009844"/>
</dbReference>